<keyword evidence="5" id="KW-1185">Reference proteome</keyword>
<dbReference type="RefSeq" id="WP_100747169.1">
    <property type="nucleotide sequence ID" value="NZ_NPEF02000001.1"/>
</dbReference>
<name>A0AAE4TVT3_9LEPT</name>
<dbReference type="NCBIfam" id="NF047433">
    <property type="entry name" value="Lepto_7_Nterm"/>
    <property type="match status" value="1"/>
</dbReference>
<dbReference type="Pfam" id="PF18935">
    <property type="entry name" value="DUF5683"/>
    <property type="match status" value="1"/>
</dbReference>
<evidence type="ECO:0000313" key="4">
    <source>
        <dbReference type="EMBL" id="MDV6234349.1"/>
    </source>
</evidence>
<evidence type="ECO:0000259" key="3">
    <source>
        <dbReference type="Pfam" id="PF18935"/>
    </source>
</evidence>
<comment type="caution">
    <text evidence="4">The sequence shown here is derived from an EMBL/GenBank/DDBJ whole genome shotgun (WGS) entry which is preliminary data.</text>
</comment>
<dbReference type="AlphaFoldDB" id="A0AAE4TVT3"/>
<dbReference type="Proteomes" id="UP000232122">
    <property type="component" value="Unassembled WGS sequence"/>
</dbReference>
<keyword evidence="2" id="KW-1133">Transmembrane helix</keyword>
<feature type="coiled-coil region" evidence="1">
    <location>
        <begin position="73"/>
        <end position="141"/>
    </location>
</feature>
<dbReference type="EMBL" id="NPEF02000001">
    <property type="protein sequence ID" value="MDV6234349.1"/>
    <property type="molecule type" value="Genomic_DNA"/>
</dbReference>
<evidence type="ECO:0000313" key="5">
    <source>
        <dbReference type="Proteomes" id="UP000232122"/>
    </source>
</evidence>
<gene>
    <name evidence="4" type="ORF">CH379_001730</name>
</gene>
<reference evidence="4 5" key="1">
    <citation type="journal article" date="2018" name="Microb. Genom.">
        <title>Deciphering the unexplored Leptospira diversity from soils uncovers genomic evolution to virulence.</title>
        <authorList>
            <person name="Thibeaux R."/>
            <person name="Iraola G."/>
            <person name="Ferres I."/>
            <person name="Bierque E."/>
            <person name="Girault D."/>
            <person name="Soupe-Gilbert M.E."/>
            <person name="Picardeau M."/>
            <person name="Goarant C."/>
        </authorList>
    </citation>
    <scope>NUCLEOTIDE SEQUENCE [LARGE SCALE GENOMIC DNA]</scope>
    <source>
        <strain evidence="4 5">ATI7-C-A5</strain>
    </source>
</reference>
<protein>
    <submittedName>
        <fullName evidence="4">DUF5683 domain-containing protein</fullName>
    </submittedName>
</protein>
<evidence type="ECO:0000256" key="1">
    <source>
        <dbReference type="SAM" id="Coils"/>
    </source>
</evidence>
<sequence length="312" mass="36011">MFSKSYFRIFVIFALLFPSLLFSESIILKDGTVFKGKVSSQNAQTVTVRGEDGKVQEISKLRILKIVYKDVSNEEALRIKKDEETKLAEQEQKRKEQAEQKKIEEEAAKKSKEEKEKQALIDAEVKKAENARKEKERLTRIQQRGLGPWSVTWRSAVLPGWGQWTDERKIPAIVYSALFVSSLYLVYRENQIYVNSVRDLNHMNNPYETYLPIPSFSDPIALYFYSKPFEDQRAKVNQNYQNMQLSIGAALAIYLINLVDAYWFHPRFAKTASAQLIFDYNPMARLESGATSSSSSVSAESHWKLGLRFHLE</sequence>
<keyword evidence="2" id="KW-0472">Membrane</keyword>
<proteinExistence type="predicted"/>
<accession>A0AAE4TVT3</accession>
<keyword evidence="2" id="KW-0812">Transmembrane</keyword>
<evidence type="ECO:0000256" key="2">
    <source>
        <dbReference type="SAM" id="Phobius"/>
    </source>
</evidence>
<feature type="transmembrane region" description="Helical" evidence="2">
    <location>
        <begin position="6"/>
        <end position="28"/>
    </location>
</feature>
<organism evidence="4 5">
    <name type="scientific">Leptospira ellisii</name>
    <dbReference type="NCBI Taxonomy" id="2023197"/>
    <lineage>
        <taxon>Bacteria</taxon>
        <taxon>Pseudomonadati</taxon>
        <taxon>Spirochaetota</taxon>
        <taxon>Spirochaetia</taxon>
        <taxon>Leptospirales</taxon>
        <taxon>Leptospiraceae</taxon>
        <taxon>Leptospira</taxon>
    </lineage>
</organism>
<dbReference type="InterPro" id="IPR043738">
    <property type="entry name" value="DUF5683"/>
</dbReference>
<feature type="domain" description="DUF5683" evidence="3">
    <location>
        <begin position="148"/>
        <end position="282"/>
    </location>
</feature>
<keyword evidence="1" id="KW-0175">Coiled coil</keyword>